<dbReference type="InterPro" id="IPR036443">
    <property type="entry name" value="Znf_RanBP2_sf"/>
</dbReference>
<keyword evidence="2 4" id="KW-0863">Zinc-finger</keyword>
<dbReference type="InterPro" id="IPR001876">
    <property type="entry name" value="Znf_RanBP2"/>
</dbReference>
<evidence type="ECO:0000259" key="6">
    <source>
        <dbReference type="PROSITE" id="PS50199"/>
    </source>
</evidence>
<keyword evidence="3" id="KW-0862">Zinc</keyword>
<dbReference type="PROSITE" id="PS50199">
    <property type="entry name" value="ZF_RANBP2_2"/>
    <property type="match status" value="1"/>
</dbReference>
<evidence type="ECO:0000256" key="5">
    <source>
        <dbReference type="SAM" id="MobiDB-lite"/>
    </source>
</evidence>
<feature type="compositionally biased region" description="Basic and acidic residues" evidence="5">
    <location>
        <begin position="60"/>
        <end position="72"/>
    </location>
</feature>
<protein>
    <recommendedName>
        <fullName evidence="6">RanBP2-type domain-containing protein</fullName>
    </recommendedName>
</protein>
<feature type="compositionally biased region" description="Polar residues" evidence="5">
    <location>
        <begin position="96"/>
        <end position="111"/>
    </location>
</feature>
<name>A0A7S1M8W7_NEODS</name>
<evidence type="ECO:0000256" key="3">
    <source>
        <dbReference type="ARBA" id="ARBA00022833"/>
    </source>
</evidence>
<dbReference type="GO" id="GO:0008270">
    <property type="term" value="F:zinc ion binding"/>
    <property type="evidence" value="ECO:0007669"/>
    <property type="project" value="UniProtKB-KW"/>
</dbReference>
<keyword evidence="1" id="KW-0479">Metal-binding</keyword>
<feature type="region of interest" description="Disordered" evidence="5">
    <location>
        <begin position="34"/>
        <end position="113"/>
    </location>
</feature>
<dbReference type="Gene3D" id="4.10.1060.10">
    <property type="entry name" value="Zinc finger, RanBP2-type"/>
    <property type="match status" value="1"/>
</dbReference>
<dbReference type="EMBL" id="HBGF01029281">
    <property type="protein sequence ID" value="CAD9125065.1"/>
    <property type="molecule type" value="Transcribed_RNA"/>
</dbReference>
<feature type="compositionally biased region" description="Gly residues" evidence="5">
    <location>
        <begin position="80"/>
        <end position="93"/>
    </location>
</feature>
<evidence type="ECO:0000313" key="7">
    <source>
        <dbReference type="EMBL" id="CAD9125065.1"/>
    </source>
</evidence>
<accession>A0A7S1M8W7</accession>
<evidence type="ECO:0000256" key="1">
    <source>
        <dbReference type="ARBA" id="ARBA00022723"/>
    </source>
</evidence>
<sequence>MQRFVIHARCGNPAIFVGLGASRFQHAATVLGVPPRYSRRSGPTEEPDVPETSPCPTADFRLDREISVERGRGRGRGRGGRGGGGFRGRGGGNRQPAPQGNAQARGWSQGSAGVKPLNHEGGWKCACGGSNFKGRTTCFKCRQPKPADAAIIGDQGNTAAAPEAPWRCPCGMENPGPRKACASCFCPKV</sequence>
<gene>
    <name evidence="7" type="ORF">NDES1114_LOCUS19416</name>
</gene>
<dbReference type="AlphaFoldDB" id="A0A7S1M8W7"/>
<evidence type="ECO:0000256" key="2">
    <source>
        <dbReference type="ARBA" id="ARBA00022771"/>
    </source>
</evidence>
<reference evidence="7" key="1">
    <citation type="submission" date="2021-01" db="EMBL/GenBank/DDBJ databases">
        <authorList>
            <person name="Corre E."/>
            <person name="Pelletier E."/>
            <person name="Niang G."/>
            <person name="Scheremetjew M."/>
            <person name="Finn R."/>
            <person name="Kale V."/>
            <person name="Holt S."/>
            <person name="Cochrane G."/>
            <person name="Meng A."/>
            <person name="Brown T."/>
            <person name="Cohen L."/>
        </authorList>
    </citation>
    <scope>NUCLEOTIDE SEQUENCE</scope>
    <source>
        <strain evidence="7">CCAP 1951/1</strain>
    </source>
</reference>
<feature type="domain" description="RanBP2-type" evidence="6">
    <location>
        <begin position="119"/>
        <end position="147"/>
    </location>
</feature>
<evidence type="ECO:0000256" key="4">
    <source>
        <dbReference type="PROSITE-ProRule" id="PRU00322"/>
    </source>
</evidence>
<organism evidence="7">
    <name type="scientific">Neobodo designis</name>
    <name type="common">Flagellated protozoan</name>
    <name type="synonym">Bodo designis</name>
    <dbReference type="NCBI Taxonomy" id="312471"/>
    <lineage>
        <taxon>Eukaryota</taxon>
        <taxon>Discoba</taxon>
        <taxon>Euglenozoa</taxon>
        <taxon>Kinetoplastea</taxon>
        <taxon>Metakinetoplastina</taxon>
        <taxon>Neobodonida</taxon>
        <taxon>Neobodo</taxon>
    </lineage>
</organism>
<dbReference type="SUPFAM" id="SSF90209">
    <property type="entry name" value="Ran binding protein zinc finger-like"/>
    <property type="match status" value="1"/>
</dbReference>
<proteinExistence type="predicted"/>